<dbReference type="Proteomes" id="UP000240883">
    <property type="component" value="Unassembled WGS sequence"/>
</dbReference>
<evidence type="ECO:0000313" key="1">
    <source>
        <dbReference type="EMBL" id="PSN73888.1"/>
    </source>
</evidence>
<dbReference type="AlphaFoldDB" id="A0A2T2P942"/>
<gene>
    <name evidence="1" type="ORF">BS50DRAFT_641860</name>
</gene>
<name>A0A2T2P942_CORCC</name>
<keyword evidence="2" id="KW-1185">Reference proteome</keyword>
<dbReference type="EMBL" id="KZ678128">
    <property type="protein sequence ID" value="PSN73888.1"/>
    <property type="molecule type" value="Genomic_DNA"/>
</dbReference>
<evidence type="ECO:0000313" key="2">
    <source>
        <dbReference type="Proteomes" id="UP000240883"/>
    </source>
</evidence>
<organism evidence="1 2">
    <name type="scientific">Corynespora cassiicola Philippines</name>
    <dbReference type="NCBI Taxonomy" id="1448308"/>
    <lineage>
        <taxon>Eukaryota</taxon>
        <taxon>Fungi</taxon>
        <taxon>Dikarya</taxon>
        <taxon>Ascomycota</taxon>
        <taxon>Pezizomycotina</taxon>
        <taxon>Dothideomycetes</taxon>
        <taxon>Pleosporomycetidae</taxon>
        <taxon>Pleosporales</taxon>
        <taxon>Corynesporascaceae</taxon>
        <taxon>Corynespora</taxon>
    </lineage>
</organism>
<reference evidence="1 2" key="1">
    <citation type="journal article" date="2018" name="Front. Microbiol.">
        <title>Genome-Wide Analysis of Corynespora cassiicola Leaf Fall Disease Putative Effectors.</title>
        <authorList>
            <person name="Lopez D."/>
            <person name="Ribeiro S."/>
            <person name="Label P."/>
            <person name="Fumanal B."/>
            <person name="Venisse J.S."/>
            <person name="Kohler A."/>
            <person name="de Oliveira R.R."/>
            <person name="Labutti K."/>
            <person name="Lipzen A."/>
            <person name="Lail K."/>
            <person name="Bauer D."/>
            <person name="Ohm R.A."/>
            <person name="Barry K.W."/>
            <person name="Spatafora J."/>
            <person name="Grigoriev I.V."/>
            <person name="Martin F.M."/>
            <person name="Pujade-Renaud V."/>
        </authorList>
    </citation>
    <scope>NUCLEOTIDE SEQUENCE [LARGE SCALE GENOMIC DNA]</scope>
    <source>
        <strain evidence="1 2">Philippines</strain>
    </source>
</reference>
<accession>A0A2T2P942</accession>
<protein>
    <submittedName>
        <fullName evidence="1">Uncharacterized protein</fullName>
    </submittedName>
</protein>
<proteinExistence type="predicted"/>
<sequence>MSPIWLLMRTSAWTHNALFTPSASNVLECPPHSSDMKDITPSLLLKKPAGVPDETVSVYSATLPLGQPATPLAQHPLSDLYRLYKNQLKSTKYPMEMRKIRIDGRFVWVNTVPVICLDSSGPANHAQVVYEVSNVADSRPKVQILGYSRDTELVAATCIAMNKMAYTGQLDGDATEFWIESCAVVD</sequence>